<keyword evidence="1" id="KW-0472">Membrane</keyword>
<gene>
    <name evidence="2" type="ORF">FBZ95_10385</name>
</gene>
<dbReference type="RefSeq" id="WP_283807757.1">
    <property type="nucleotide sequence ID" value="NZ_LWIG01000066.1"/>
</dbReference>
<keyword evidence="1" id="KW-1133">Transmembrane helix</keyword>
<sequence>MIEHPHFDAYSIPARICLAVAIVGGAALVAMAILSVYFMR</sequence>
<protein>
    <submittedName>
        <fullName evidence="2">Uncharacterized protein</fullName>
    </submittedName>
</protein>
<proteinExistence type="predicted"/>
<organism evidence="2 3">
    <name type="scientific">Bradyrhizobium sacchari</name>
    <dbReference type="NCBI Taxonomy" id="1399419"/>
    <lineage>
        <taxon>Bacteria</taxon>
        <taxon>Pseudomonadati</taxon>
        <taxon>Pseudomonadota</taxon>
        <taxon>Alphaproteobacteria</taxon>
        <taxon>Hyphomicrobiales</taxon>
        <taxon>Nitrobacteraceae</taxon>
        <taxon>Bradyrhizobium</taxon>
    </lineage>
</organism>
<comment type="caution">
    <text evidence="2">The sequence shown here is derived from an EMBL/GenBank/DDBJ whole genome shotgun (WGS) entry which is preliminary data.</text>
</comment>
<dbReference type="Proteomes" id="UP000315914">
    <property type="component" value="Unassembled WGS sequence"/>
</dbReference>
<name>A0A560K4I3_9BRAD</name>
<evidence type="ECO:0000313" key="3">
    <source>
        <dbReference type="Proteomes" id="UP000315914"/>
    </source>
</evidence>
<dbReference type="AlphaFoldDB" id="A0A560K4I3"/>
<dbReference type="EMBL" id="VITW01000003">
    <property type="protein sequence ID" value="TWB78253.1"/>
    <property type="molecule type" value="Genomic_DNA"/>
</dbReference>
<keyword evidence="1" id="KW-0812">Transmembrane</keyword>
<reference evidence="2 3" key="1">
    <citation type="submission" date="2019-06" db="EMBL/GenBank/DDBJ databases">
        <title>Genomic Encyclopedia of Type Strains, Phase IV (KMG-V): Genome sequencing to study the core and pangenomes of soil and plant-associated prokaryotes.</title>
        <authorList>
            <person name="Whitman W."/>
        </authorList>
    </citation>
    <scope>NUCLEOTIDE SEQUENCE [LARGE SCALE GENOMIC DNA]</scope>
    <source>
        <strain evidence="2 3">BR 10556</strain>
    </source>
</reference>
<keyword evidence="3" id="KW-1185">Reference proteome</keyword>
<evidence type="ECO:0000313" key="2">
    <source>
        <dbReference type="EMBL" id="TWB78253.1"/>
    </source>
</evidence>
<evidence type="ECO:0000256" key="1">
    <source>
        <dbReference type="SAM" id="Phobius"/>
    </source>
</evidence>
<accession>A0A560K4I3</accession>
<feature type="transmembrane region" description="Helical" evidence="1">
    <location>
        <begin position="12"/>
        <end position="38"/>
    </location>
</feature>